<organism evidence="3 4">
    <name type="scientific">Gibbsiella quercinecans</name>
    <dbReference type="NCBI Taxonomy" id="929813"/>
    <lineage>
        <taxon>Bacteria</taxon>
        <taxon>Pseudomonadati</taxon>
        <taxon>Pseudomonadota</taxon>
        <taxon>Gammaproteobacteria</taxon>
        <taxon>Enterobacterales</taxon>
        <taxon>Yersiniaceae</taxon>
        <taxon>Gibbsiella</taxon>
    </lineage>
</organism>
<dbReference type="SUPFAM" id="SSF53720">
    <property type="entry name" value="ALDH-like"/>
    <property type="match status" value="1"/>
</dbReference>
<dbReference type="PANTHER" id="PTHR11699">
    <property type="entry name" value="ALDEHYDE DEHYDROGENASE-RELATED"/>
    <property type="match status" value="1"/>
</dbReference>
<protein>
    <recommendedName>
        <fullName evidence="2">Aldehyde dehydrogenase domain-containing protein</fullName>
    </recommendedName>
</protein>
<name>A0A250B830_9GAMM</name>
<dbReference type="InterPro" id="IPR016162">
    <property type="entry name" value="Ald_DH_N"/>
</dbReference>
<dbReference type="Pfam" id="PF00171">
    <property type="entry name" value="Aldedh"/>
    <property type="match status" value="1"/>
</dbReference>
<gene>
    <name evidence="3" type="ORF">AWC35_02740</name>
</gene>
<dbReference type="KEGG" id="gqu:AWC35_02740"/>
<reference evidence="3 4" key="1">
    <citation type="submission" date="2016-01" db="EMBL/GenBank/DDBJ databases">
        <authorList>
            <person name="Oliw E.H."/>
        </authorList>
    </citation>
    <scope>NUCLEOTIDE SEQUENCE [LARGE SCALE GENOMIC DNA]</scope>
    <source>
        <strain evidence="3 4">FRB97</strain>
    </source>
</reference>
<evidence type="ECO:0000313" key="4">
    <source>
        <dbReference type="Proteomes" id="UP000217182"/>
    </source>
</evidence>
<sequence>MVLPWNFPAATLSWKISPALAAGNSIVVKPAELASLSTLRIGELALEAGIPAGVEVSDAMVHGGPYPATSDARGTSVGTLAIDRFLRPVCYQNYPPVLLPVALKPENPLKLLRLVNCVYSRERG</sequence>
<evidence type="ECO:0000256" key="1">
    <source>
        <dbReference type="ARBA" id="ARBA00023002"/>
    </source>
</evidence>
<evidence type="ECO:0000259" key="2">
    <source>
        <dbReference type="Pfam" id="PF00171"/>
    </source>
</evidence>
<dbReference type="GO" id="GO:0016491">
    <property type="term" value="F:oxidoreductase activity"/>
    <property type="evidence" value="ECO:0007669"/>
    <property type="project" value="UniProtKB-KW"/>
</dbReference>
<accession>A0A250B830</accession>
<evidence type="ECO:0000313" key="3">
    <source>
        <dbReference type="EMBL" id="ATA22301.1"/>
    </source>
</evidence>
<keyword evidence="4" id="KW-1185">Reference proteome</keyword>
<proteinExistence type="predicted"/>
<dbReference type="Proteomes" id="UP000217182">
    <property type="component" value="Chromosome"/>
</dbReference>
<dbReference type="AlphaFoldDB" id="A0A250B830"/>
<dbReference type="InterPro" id="IPR016161">
    <property type="entry name" value="Ald_DH/histidinol_DH"/>
</dbReference>
<feature type="domain" description="Aldehyde dehydrogenase" evidence="2">
    <location>
        <begin position="2"/>
        <end position="54"/>
    </location>
</feature>
<keyword evidence="1" id="KW-0560">Oxidoreductase</keyword>
<dbReference type="Gene3D" id="3.40.605.10">
    <property type="entry name" value="Aldehyde Dehydrogenase, Chain A, domain 1"/>
    <property type="match status" value="2"/>
</dbReference>
<dbReference type="EMBL" id="CP014136">
    <property type="protein sequence ID" value="ATA22301.1"/>
    <property type="molecule type" value="Genomic_DNA"/>
</dbReference>
<dbReference type="InterPro" id="IPR015590">
    <property type="entry name" value="Aldehyde_DH_dom"/>
</dbReference>